<comment type="caution">
    <text evidence="3">The sequence shown here is derived from an EMBL/GenBank/DDBJ whole genome shotgun (WGS) entry which is preliminary data.</text>
</comment>
<keyword evidence="2" id="KW-0812">Transmembrane</keyword>
<evidence type="ECO:0000256" key="2">
    <source>
        <dbReference type="SAM" id="Phobius"/>
    </source>
</evidence>
<feature type="transmembrane region" description="Helical" evidence="2">
    <location>
        <begin position="148"/>
        <end position="165"/>
    </location>
</feature>
<dbReference type="RefSeq" id="WP_186737660.1">
    <property type="nucleotide sequence ID" value="NZ_VFIA01000012.1"/>
</dbReference>
<keyword evidence="2" id="KW-0472">Membrane</keyword>
<dbReference type="EMBL" id="VFIA01000012">
    <property type="protein sequence ID" value="MBC3791879.1"/>
    <property type="molecule type" value="Genomic_DNA"/>
</dbReference>
<feature type="transmembrane region" description="Helical" evidence="2">
    <location>
        <begin position="209"/>
        <end position="227"/>
    </location>
</feature>
<evidence type="ECO:0000313" key="4">
    <source>
        <dbReference type="Proteomes" id="UP000700732"/>
    </source>
</evidence>
<dbReference type="Proteomes" id="UP000700732">
    <property type="component" value="Unassembled WGS sequence"/>
</dbReference>
<feature type="transmembrane region" description="Helical" evidence="2">
    <location>
        <begin position="177"/>
        <end position="197"/>
    </location>
</feature>
<proteinExistence type="predicted"/>
<evidence type="ECO:0000256" key="1">
    <source>
        <dbReference type="SAM" id="Coils"/>
    </source>
</evidence>
<reference evidence="3 4" key="1">
    <citation type="submission" date="2019-06" db="EMBL/GenBank/DDBJ databases">
        <title>Spirosoma utsteinense sp. nov. isolated from Antarctic ice-free soils.</title>
        <authorList>
            <person name="Tahon G."/>
        </authorList>
    </citation>
    <scope>NUCLEOTIDE SEQUENCE [LARGE SCALE GENOMIC DNA]</scope>
    <source>
        <strain evidence="3 4">LMG 31447</strain>
    </source>
</reference>
<keyword evidence="2" id="KW-1133">Transmembrane helix</keyword>
<gene>
    <name evidence="3" type="ORF">FH603_2388</name>
</gene>
<organism evidence="3 4">
    <name type="scientific">Spirosoma utsteinense</name>
    <dbReference type="NCBI Taxonomy" id="2585773"/>
    <lineage>
        <taxon>Bacteria</taxon>
        <taxon>Pseudomonadati</taxon>
        <taxon>Bacteroidota</taxon>
        <taxon>Cytophagia</taxon>
        <taxon>Cytophagales</taxon>
        <taxon>Cytophagaceae</taxon>
        <taxon>Spirosoma</taxon>
    </lineage>
</organism>
<evidence type="ECO:0000313" key="3">
    <source>
        <dbReference type="EMBL" id="MBC3791879.1"/>
    </source>
</evidence>
<sequence>MTAFSRFYSFFSQNSATVPPTAHPVTPTPLPIRSVVVPLPESVGPIDSLISLIPEVRPHWLSDSDSLRDEGVLFGLSDAQPDEKVAEITAYFRQQVVMGEVQREQRAETVTALNRLIRQREAEMNGLQKRIEDLTNSDITGDGLIRHTVRLLGMAAIVVGTFILIDDALYPVFTSHWIAIGVFLAGIFNLSGRTSFFYEEGSALTGRQVIKAIGLPFAASVFVLTHALSNQSIAQSTALFVFTFFVFLLAGKVLSDTGISLENDLSRIRSDKQQAADRKRHLPDWERHVRQLTGEIDDLHRQLREAIMVGGQAEATVASLNAQRDQLVNLFLSEFELARSLRYRLSEQQRQAIIHR</sequence>
<feature type="coiled-coil region" evidence="1">
    <location>
        <begin position="110"/>
        <end position="137"/>
    </location>
</feature>
<feature type="transmembrane region" description="Helical" evidence="2">
    <location>
        <begin position="233"/>
        <end position="251"/>
    </location>
</feature>
<name>A0ABR6W5J3_9BACT</name>
<keyword evidence="4" id="KW-1185">Reference proteome</keyword>
<protein>
    <submittedName>
        <fullName evidence="3">Uncharacterized protein</fullName>
    </submittedName>
</protein>
<accession>A0ABR6W5J3</accession>
<keyword evidence="1" id="KW-0175">Coiled coil</keyword>